<sequence length="224" mass="25355">MKKLLSALVIVSISIILVEIIKLNFSFKEDLLYTQSSVFNYEAEIEKNNNLITRQKAISIAKKTFEEGLGIDLDNSDISRYINLSRDSSNEKQYKWHLGWNNSTSSSGYVCVVDSVTGQVAELYVKNGAKAEVTSPISPIGDDEVLSIIDSLIDTLDIDISKFNMNNNNYTYDKLNSYYDYIFINKNDSNDAFFVSIDSTTKSVVKYQRNSSISPKSNFSNFFK</sequence>
<dbReference type="EMBL" id="NOJY02000008">
    <property type="protein sequence ID" value="RDY28144.1"/>
    <property type="molecule type" value="Genomic_DNA"/>
</dbReference>
<dbReference type="Proteomes" id="UP000215694">
    <property type="component" value="Unassembled WGS sequence"/>
</dbReference>
<keyword evidence="2" id="KW-1185">Reference proteome</keyword>
<reference evidence="1 2" key="1">
    <citation type="journal article" date="2017" name="Genome Announc.">
        <title>Draft Genome Sequence of Romboutsia weinsteinii sp. nov. Strain CCRI-19649(T) Isolated from Surface Water.</title>
        <authorList>
            <person name="Maheux A.F."/>
            <person name="Boudreau D.K."/>
            <person name="Berube E."/>
            <person name="Boissinot M."/>
            <person name="Cantin P."/>
            <person name="Raymond F."/>
            <person name="Corbeil J."/>
            <person name="Omar R.F."/>
            <person name="Bergeron M.G."/>
        </authorList>
    </citation>
    <scope>NUCLEOTIDE SEQUENCE [LARGE SCALE GENOMIC DNA]</scope>
    <source>
        <strain evidence="1 2">CCRI-19649</strain>
    </source>
</reference>
<dbReference type="RefSeq" id="WP_094368215.1">
    <property type="nucleotide sequence ID" value="NZ_NOJY02000008.1"/>
</dbReference>
<evidence type="ECO:0000313" key="1">
    <source>
        <dbReference type="EMBL" id="RDY28144.1"/>
    </source>
</evidence>
<accession>A0A371J5Y7</accession>
<comment type="caution">
    <text evidence="1">The sequence shown here is derived from an EMBL/GenBank/DDBJ whole genome shotgun (WGS) entry which is preliminary data.</text>
</comment>
<proteinExistence type="predicted"/>
<organism evidence="1 2">
    <name type="scientific">Romboutsia weinsteinii</name>
    <dbReference type="NCBI Taxonomy" id="2020949"/>
    <lineage>
        <taxon>Bacteria</taxon>
        <taxon>Bacillati</taxon>
        <taxon>Bacillota</taxon>
        <taxon>Clostridia</taxon>
        <taxon>Peptostreptococcales</taxon>
        <taxon>Peptostreptococcaceae</taxon>
        <taxon>Romboutsia</taxon>
    </lineage>
</organism>
<protein>
    <submittedName>
        <fullName evidence="1">Uncharacterized protein</fullName>
    </submittedName>
</protein>
<evidence type="ECO:0000313" key="2">
    <source>
        <dbReference type="Proteomes" id="UP000215694"/>
    </source>
</evidence>
<gene>
    <name evidence="1" type="ORF">CHL78_005990</name>
</gene>
<name>A0A371J5Y7_9FIRM</name>
<dbReference type="AlphaFoldDB" id="A0A371J5Y7"/>
<dbReference type="OrthoDB" id="10017782at2"/>